<keyword evidence="3 4" id="KW-0732">Signal</keyword>
<evidence type="ECO:0000256" key="2">
    <source>
        <dbReference type="ARBA" id="ARBA00022448"/>
    </source>
</evidence>
<comment type="similarity">
    <text evidence="1">Belongs to the bacterial solute-binding protein 1 family.</text>
</comment>
<feature type="chain" id="PRO_5038895359" description="ABC transporter substrate-binding protein" evidence="4">
    <location>
        <begin position="27"/>
        <end position="483"/>
    </location>
</feature>
<evidence type="ECO:0000256" key="3">
    <source>
        <dbReference type="ARBA" id="ARBA00022729"/>
    </source>
</evidence>
<evidence type="ECO:0000256" key="4">
    <source>
        <dbReference type="SAM" id="SignalP"/>
    </source>
</evidence>
<keyword evidence="6" id="KW-1185">Reference proteome</keyword>
<comment type="caution">
    <text evidence="5">The sequence shown here is derived from an EMBL/GenBank/DDBJ whole genome shotgun (WGS) entry which is preliminary data.</text>
</comment>
<organism evidence="5 6">
    <name type="scientific">Jiangella anatolica</name>
    <dbReference type="NCBI Taxonomy" id="2670374"/>
    <lineage>
        <taxon>Bacteria</taxon>
        <taxon>Bacillati</taxon>
        <taxon>Actinomycetota</taxon>
        <taxon>Actinomycetes</taxon>
        <taxon>Jiangellales</taxon>
        <taxon>Jiangellaceae</taxon>
        <taxon>Jiangella</taxon>
    </lineage>
</organism>
<dbReference type="InterPro" id="IPR006059">
    <property type="entry name" value="SBP"/>
</dbReference>
<dbReference type="Proteomes" id="UP000248764">
    <property type="component" value="Unassembled WGS sequence"/>
</dbReference>
<dbReference type="PROSITE" id="PS01037">
    <property type="entry name" value="SBP_BACTERIAL_1"/>
    <property type="match status" value="1"/>
</dbReference>
<keyword evidence="2" id="KW-0813">Transport</keyword>
<accession>A0A2W2BXW7</accession>
<dbReference type="PANTHER" id="PTHR43649:SF12">
    <property type="entry name" value="DIACETYLCHITOBIOSE BINDING PROTEIN DASA"/>
    <property type="match status" value="1"/>
</dbReference>
<dbReference type="Gene3D" id="3.40.190.10">
    <property type="entry name" value="Periplasmic binding protein-like II"/>
    <property type="match status" value="1"/>
</dbReference>
<proteinExistence type="inferred from homology"/>
<protein>
    <recommendedName>
        <fullName evidence="7">ABC transporter substrate-binding protein</fullName>
    </recommendedName>
</protein>
<dbReference type="InterPro" id="IPR050490">
    <property type="entry name" value="Bact_solute-bd_prot1"/>
</dbReference>
<evidence type="ECO:0000313" key="6">
    <source>
        <dbReference type="Proteomes" id="UP000248764"/>
    </source>
</evidence>
<evidence type="ECO:0008006" key="7">
    <source>
        <dbReference type="Google" id="ProtNLM"/>
    </source>
</evidence>
<gene>
    <name evidence="5" type="ORF">C1I92_05625</name>
</gene>
<feature type="signal peptide" evidence="4">
    <location>
        <begin position="1"/>
        <end position="26"/>
    </location>
</feature>
<dbReference type="PROSITE" id="PS51257">
    <property type="entry name" value="PROKAR_LIPOPROTEIN"/>
    <property type="match status" value="1"/>
</dbReference>
<dbReference type="PANTHER" id="PTHR43649">
    <property type="entry name" value="ARABINOSE-BINDING PROTEIN-RELATED"/>
    <property type="match status" value="1"/>
</dbReference>
<dbReference type="Pfam" id="PF01547">
    <property type="entry name" value="SBP_bac_1"/>
    <property type="match status" value="1"/>
</dbReference>
<sequence>MSVPVRRRTRATVLLAVLGMTASLAAACGSGDSGGDGDQITITLSGPNQWNNDPQSFGPAWEDLIARFEEEEPGIDIETTVLPVAEFAQTLSTQLSAGTAPELIFNQAPHTPDQVHALDEYLEQPNPYVEGNERWLDLFNQDYFGPDAGTARNATGNYEFIPFNLAIIGVYYNADIMAEAGVEAPIETWGELLDACGAINDAGYVPFSMDQGWLGQGWTLGIIGSMLLSSHAEEWNQFAADGQPGTATQLTQKSMARAILTGELDPVETPEVAETMRLLKQFFDECATPNWSGVAGGAAFIGYDDFIGGRAAMTYGTNFAAENLADVDWEWATMPFPTIAPEDSELSTGQAAQFGASTGGTSYMIPATTEGEELEAAIKFLQFASSPEGGQPWLDGSGGIPAAADAEPAPGLEGLMTGAWFEAPTVPAVTFVPKAKNGQSVYDGFLLGSKSLDEQLAEMRTDWTEWARELAADGGWTEDWAQQ</sequence>
<evidence type="ECO:0000313" key="5">
    <source>
        <dbReference type="EMBL" id="PZF85324.1"/>
    </source>
</evidence>
<dbReference type="InterPro" id="IPR006061">
    <property type="entry name" value="SBP_1_CS"/>
</dbReference>
<dbReference type="AlphaFoldDB" id="A0A2W2BXW7"/>
<dbReference type="SUPFAM" id="SSF53850">
    <property type="entry name" value="Periplasmic binding protein-like II"/>
    <property type="match status" value="1"/>
</dbReference>
<dbReference type="RefSeq" id="WP_111253687.1">
    <property type="nucleotide sequence ID" value="NZ_POTW01000009.1"/>
</dbReference>
<name>A0A2W2BXW7_9ACTN</name>
<dbReference type="GO" id="GO:0055085">
    <property type="term" value="P:transmembrane transport"/>
    <property type="evidence" value="ECO:0007669"/>
    <property type="project" value="InterPro"/>
</dbReference>
<evidence type="ECO:0000256" key="1">
    <source>
        <dbReference type="ARBA" id="ARBA00008520"/>
    </source>
</evidence>
<reference evidence="5 6" key="1">
    <citation type="submission" date="2018-01" db="EMBL/GenBank/DDBJ databases">
        <title>Draft genome sequence of Jiangella sp. GTF31.</title>
        <authorList>
            <person name="Sahin N."/>
            <person name="Ay H."/>
            <person name="Saygin H."/>
        </authorList>
    </citation>
    <scope>NUCLEOTIDE SEQUENCE [LARGE SCALE GENOMIC DNA]</scope>
    <source>
        <strain evidence="5 6">GTF31</strain>
    </source>
</reference>
<dbReference type="EMBL" id="POTW01000009">
    <property type="protein sequence ID" value="PZF85324.1"/>
    <property type="molecule type" value="Genomic_DNA"/>
</dbReference>